<accession>A0ABY3RWS8</accession>
<name>A0ABY3RWS8_9MICO</name>
<dbReference type="PROSITE" id="PS50949">
    <property type="entry name" value="HTH_GNTR"/>
    <property type="match status" value="1"/>
</dbReference>
<keyword evidence="3" id="KW-0804">Transcription</keyword>
<evidence type="ECO:0000313" key="5">
    <source>
        <dbReference type="EMBL" id="UGS28326.1"/>
    </source>
</evidence>
<sequence>MTTTMTKAEGARTHSSDEAARVAQALRREIISGRRRAGSVLSERQIGDAHGVGRAAVRPAVQNLIDEGLATPGGPRSAARVAECGYQDVTDLFVVAQQVSAYGCHLAAQRRSQDDLDHLAALLRRIDSALAKDRPKDVMRGCIEFRDESMRMSDNEALMDMDDVVRPRLEAYFEEIDRPFPSAVGFHAVYRAFVERDADAAYAIVFRLYQDAIDALTAHDAEGRSSADAIAVLSGALED</sequence>
<keyword evidence="2" id="KW-0238">DNA-binding</keyword>
<dbReference type="Pfam" id="PF07729">
    <property type="entry name" value="FCD"/>
    <property type="match status" value="1"/>
</dbReference>
<evidence type="ECO:0000256" key="3">
    <source>
        <dbReference type="ARBA" id="ARBA00023163"/>
    </source>
</evidence>
<dbReference type="PANTHER" id="PTHR43537">
    <property type="entry name" value="TRANSCRIPTIONAL REGULATOR, GNTR FAMILY"/>
    <property type="match status" value="1"/>
</dbReference>
<dbReference type="SMART" id="SM00895">
    <property type="entry name" value="FCD"/>
    <property type="match status" value="1"/>
</dbReference>
<protein>
    <submittedName>
        <fullName evidence="5">GntR family transcriptional regulator</fullName>
    </submittedName>
</protein>
<evidence type="ECO:0000259" key="4">
    <source>
        <dbReference type="PROSITE" id="PS50949"/>
    </source>
</evidence>
<dbReference type="SMART" id="SM00345">
    <property type="entry name" value="HTH_GNTR"/>
    <property type="match status" value="1"/>
</dbReference>
<feature type="domain" description="HTH gntR-type" evidence="4">
    <location>
        <begin position="16"/>
        <end position="84"/>
    </location>
</feature>
<dbReference type="RefSeq" id="WP_219085168.1">
    <property type="nucleotide sequence ID" value="NZ_CP082781.1"/>
</dbReference>
<evidence type="ECO:0000313" key="6">
    <source>
        <dbReference type="Proteomes" id="UP001199642"/>
    </source>
</evidence>
<keyword evidence="1" id="KW-0805">Transcription regulation</keyword>
<organism evidence="5 6">
    <name type="scientific">Microbacterium resistens</name>
    <dbReference type="NCBI Taxonomy" id="156977"/>
    <lineage>
        <taxon>Bacteria</taxon>
        <taxon>Bacillati</taxon>
        <taxon>Actinomycetota</taxon>
        <taxon>Actinomycetes</taxon>
        <taxon>Micrococcales</taxon>
        <taxon>Microbacteriaceae</taxon>
        <taxon>Microbacterium</taxon>
    </lineage>
</organism>
<dbReference type="EMBL" id="CP082781">
    <property type="protein sequence ID" value="UGS28326.1"/>
    <property type="molecule type" value="Genomic_DNA"/>
</dbReference>
<dbReference type="Pfam" id="PF00392">
    <property type="entry name" value="GntR"/>
    <property type="match status" value="1"/>
</dbReference>
<dbReference type="InterPro" id="IPR011711">
    <property type="entry name" value="GntR_C"/>
</dbReference>
<gene>
    <name evidence="5" type="ORF">K8F61_09295</name>
</gene>
<reference evidence="5 6" key="1">
    <citation type="submission" date="2023-01" db="EMBL/GenBank/DDBJ databases">
        <title>Characterization of estradiol degrading bacteria Microbacterium sp. MZT7 and reveal degrading genes through genome analysis.</title>
        <authorList>
            <person name="Hao P."/>
            <person name="Gao Y."/>
        </authorList>
    </citation>
    <scope>NUCLEOTIDE SEQUENCE [LARGE SCALE GENOMIC DNA]</scope>
    <source>
        <strain evidence="5 6">MZT7</strain>
    </source>
</reference>
<dbReference type="PANTHER" id="PTHR43537:SF45">
    <property type="entry name" value="GNTR FAMILY REGULATORY PROTEIN"/>
    <property type="match status" value="1"/>
</dbReference>
<proteinExistence type="predicted"/>
<keyword evidence="6" id="KW-1185">Reference proteome</keyword>
<dbReference type="InterPro" id="IPR000524">
    <property type="entry name" value="Tscrpt_reg_HTH_GntR"/>
</dbReference>
<dbReference type="Proteomes" id="UP001199642">
    <property type="component" value="Chromosome"/>
</dbReference>
<evidence type="ECO:0000256" key="1">
    <source>
        <dbReference type="ARBA" id="ARBA00023015"/>
    </source>
</evidence>
<evidence type="ECO:0000256" key="2">
    <source>
        <dbReference type="ARBA" id="ARBA00023125"/>
    </source>
</evidence>